<dbReference type="Proteomes" id="UP000031443">
    <property type="component" value="Unassembled WGS sequence"/>
</dbReference>
<evidence type="ECO:0000256" key="2">
    <source>
        <dbReference type="ARBA" id="ARBA00022473"/>
    </source>
</evidence>
<dbReference type="GO" id="GO:0051781">
    <property type="term" value="P:positive regulation of cell division"/>
    <property type="evidence" value="ECO:0007669"/>
    <property type="project" value="UniProtKB-KW"/>
</dbReference>
<evidence type="ECO:0000256" key="1">
    <source>
        <dbReference type="ARBA" id="ARBA00007936"/>
    </source>
</evidence>
<keyword evidence="2" id="KW-0217">Developmental protein</keyword>
<keyword evidence="4" id="KW-0497">Mitogen</keyword>
<dbReference type="STRING" id="8469.M7BCI4"/>
<comment type="similarity">
    <text evidence="1">Belongs to the heparin-binding growth factors family.</text>
</comment>
<dbReference type="GO" id="GO:0008083">
    <property type="term" value="F:growth factor activity"/>
    <property type="evidence" value="ECO:0007669"/>
    <property type="project" value="InterPro"/>
</dbReference>
<protein>
    <submittedName>
        <fullName evidence="5">Fibroblast growth factor 18</fullName>
    </submittedName>
</protein>
<keyword evidence="6" id="KW-1185">Reference proteome</keyword>
<dbReference type="InterPro" id="IPR002209">
    <property type="entry name" value="Fibroblast_GF_fam"/>
</dbReference>
<dbReference type="Gene3D" id="2.80.10.50">
    <property type="match status" value="1"/>
</dbReference>
<organism evidence="5 6">
    <name type="scientific">Chelonia mydas</name>
    <name type="common">Green sea-turtle</name>
    <name type="synonym">Chelonia agassizi</name>
    <dbReference type="NCBI Taxonomy" id="8469"/>
    <lineage>
        <taxon>Eukaryota</taxon>
        <taxon>Metazoa</taxon>
        <taxon>Chordata</taxon>
        <taxon>Craniata</taxon>
        <taxon>Vertebrata</taxon>
        <taxon>Euteleostomi</taxon>
        <taxon>Archelosauria</taxon>
        <taxon>Testudinata</taxon>
        <taxon>Testudines</taxon>
        <taxon>Cryptodira</taxon>
        <taxon>Durocryptodira</taxon>
        <taxon>Americhelydia</taxon>
        <taxon>Chelonioidea</taxon>
        <taxon>Cheloniidae</taxon>
        <taxon>Chelonia</taxon>
    </lineage>
</organism>
<proteinExistence type="inferred from homology"/>
<keyword evidence="3" id="KW-0221">Differentiation</keyword>
<dbReference type="Pfam" id="PF00167">
    <property type="entry name" value="FGF"/>
    <property type="match status" value="1"/>
</dbReference>
<dbReference type="PANTHER" id="PTHR11486">
    <property type="entry name" value="FIBROBLAST GROWTH FACTOR"/>
    <property type="match status" value="1"/>
</dbReference>
<accession>M7BCI4</accession>
<evidence type="ECO:0000313" key="6">
    <source>
        <dbReference type="Proteomes" id="UP000031443"/>
    </source>
</evidence>
<name>M7BCI4_CHEMY</name>
<dbReference type="InterPro" id="IPR008996">
    <property type="entry name" value="IL1/FGF"/>
</dbReference>
<dbReference type="GO" id="GO:0030154">
    <property type="term" value="P:cell differentiation"/>
    <property type="evidence" value="ECO:0007669"/>
    <property type="project" value="UniProtKB-KW"/>
</dbReference>
<evidence type="ECO:0000256" key="4">
    <source>
        <dbReference type="ARBA" id="ARBA00023246"/>
    </source>
</evidence>
<sequence>MGCVLSPVPCHVDTGFAAQTMQPQESHRPTADFRLYVESRTRHLDELSRRHVRVCQLYSRTSTGHLQILGKRVRANGEDGNPYALLAMESDTFGSHVRIKGKETGYYVCMDRRGKVLGKGAAPWLPAVTPDPVVDTMGLPYSSFDHSRAHYYRYDEHVSLCLERQRAVGRGRGGGAAGGGTAEEHVSL</sequence>
<evidence type="ECO:0000256" key="3">
    <source>
        <dbReference type="ARBA" id="ARBA00022782"/>
    </source>
</evidence>
<dbReference type="SUPFAM" id="SSF50353">
    <property type="entry name" value="Cytokine"/>
    <property type="match status" value="1"/>
</dbReference>
<dbReference type="EMBL" id="KB553570">
    <property type="protein sequence ID" value="EMP29838.1"/>
    <property type="molecule type" value="Genomic_DNA"/>
</dbReference>
<gene>
    <name evidence="5" type="ORF">UY3_13057</name>
</gene>
<evidence type="ECO:0000313" key="5">
    <source>
        <dbReference type="EMBL" id="EMP29838.1"/>
    </source>
</evidence>
<dbReference type="AlphaFoldDB" id="M7BCI4"/>
<reference evidence="6" key="1">
    <citation type="journal article" date="2013" name="Nat. Genet.">
        <title>The draft genomes of soft-shell turtle and green sea turtle yield insights into the development and evolution of the turtle-specific body plan.</title>
        <authorList>
            <person name="Wang Z."/>
            <person name="Pascual-Anaya J."/>
            <person name="Zadissa A."/>
            <person name="Li W."/>
            <person name="Niimura Y."/>
            <person name="Huang Z."/>
            <person name="Li C."/>
            <person name="White S."/>
            <person name="Xiong Z."/>
            <person name="Fang D."/>
            <person name="Wang B."/>
            <person name="Ming Y."/>
            <person name="Chen Y."/>
            <person name="Zheng Y."/>
            <person name="Kuraku S."/>
            <person name="Pignatelli M."/>
            <person name="Herrero J."/>
            <person name="Beal K."/>
            <person name="Nozawa M."/>
            <person name="Li Q."/>
            <person name="Wang J."/>
            <person name="Zhang H."/>
            <person name="Yu L."/>
            <person name="Shigenobu S."/>
            <person name="Wang J."/>
            <person name="Liu J."/>
            <person name="Flicek P."/>
            <person name="Searle S."/>
            <person name="Wang J."/>
            <person name="Kuratani S."/>
            <person name="Yin Y."/>
            <person name="Aken B."/>
            <person name="Zhang G."/>
            <person name="Irie N."/>
        </authorList>
    </citation>
    <scope>NUCLEOTIDE SEQUENCE [LARGE SCALE GENOMIC DNA]</scope>
</reference>